<reference evidence="1" key="1">
    <citation type="submission" date="2020-08" db="EMBL/GenBank/DDBJ databases">
        <title>Multicomponent nature underlies the extraordinary mechanical properties of spider dragline silk.</title>
        <authorList>
            <person name="Kono N."/>
            <person name="Nakamura H."/>
            <person name="Mori M."/>
            <person name="Yoshida Y."/>
            <person name="Ohtoshi R."/>
            <person name="Malay A.D."/>
            <person name="Moran D.A.P."/>
            <person name="Tomita M."/>
            <person name="Numata K."/>
            <person name="Arakawa K."/>
        </authorList>
    </citation>
    <scope>NUCLEOTIDE SEQUENCE</scope>
</reference>
<keyword evidence="2" id="KW-1185">Reference proteome</keyword>
<dbReference type="Proteomes" id="UP000887159">
    <property type="component" value="Unassembled WGS sequence"/>
</dbReference>
<accession>A0A8X6RPB5</accession>
<sequence length="79" mass="8831">MSAYVTLGTAVRVQMFRSSGQSDAKSPVFSFEASLVPKRVKLSRPWPARESSLGPVARKRDTLPLKHWDIIDVLDIHPV</sequence>
<proteinExistence type="predicted"/>
<gene>
    <name evidence="1" type="ORF">TNCV_4875991</name>
</gene>
<name>A0A8X6RPB5_TRICX</name>
<evidence type="ECO:0000313" key="2">
    <source>
        <dbReference type="Proteomes" id="UP000887159"/>
    </source>
</evidence>
<protein>
    <submittedName>
        <fullName evidence="1">Uncharacterized protein</fullName>
    </submittedName>
</protein>
<dbReference type="AlphaFoldDB" id="A0A8X6RPB5"/>
<comment type="caution">
    <text evidence="1">The sequence shown here is derived from an EMBL/GenBank/DDBJ whole genome shotgun (WGS) entry which is preliminary data.</text>
</comment>
<organism evidence="1 2">
    <name type="scientific">Trichonephila clavipes</name>
    <name type="common">Golden silk orbweaver</name>
    <name type="synonym">Nephila clavipes</name>
    <dbReference type="NCBI Taxonomy" id="2585209"/>
    <lineage>
        <taxon>Eukaryota</taxon>
        <taxon>Metazoa</taxon>
        <taxon>Ecdysozoa</taxon>
        <taxon>Arthropoda</taxon>
        <taxon>Chelicerata</taxon>
        <taxon>Arachnida</taxon>
        <taxon>Araneae</taxon>
        <taxon>Araneomorphae</taxon>
        <taxon>Entelegynae</taxon>
        <taxon>Araneoidea</taxon>
        <taxon>Nephilidae</taxon>
        <taxon>Trichonephila</taxon>
    </lineage>
</organism>
<dbReference type="EMBL" id="BMAU01021165">
    <property type="protein sequence ID" value="GFX92742.1"/>
    <property type="molecule type" value="Genomic_DNA"/>
</dbReference>
<evidence type="ECO:0000313" key="1">
    <source>
        <dbReference type="EMBL" id="GFX92742.1"/>
    </source>
</evidence>